<feature type="chain" id="PRO_5020791929" evidence="1">
    <location>
        <begin position="31"/>
        <end position="129"/>
    </location>
</feature>
<protein>
    <submittedName>
        <fullName evidence="2">Uncharacterized protein</fullName>
    </submittedName>
</protein>
<name>A0A4R6YHZ5_9GAMM</name>
<keyword evidence="1" id="KW-0732">Signal</keyword>
<proteinExistence type="predicted"/>
<dbReference type="Proteomes" id="UP000295293">
    <property type="component" value="Unassembled WGS sequence"/>
</dbReference>
<organism evidence="2 3">
    <name type="scientific">Tahibacter aquaticus</name>
    <dbReference type="NCBI Taxonomy" id="520092"/>
    <lineage>
        <taxon>Bacteria</taxon>
        <taxon>Pseudomonadati</taxon>
        <taxon>Pseudomonadota</taxon>
        <taxon>Gammaproteobacteria</taxon>
        <taxon>Lysobacterales</taxon>
        <taxon>Rhodanobacteraceae</taxon>
        <taxon>Tahibacter</taxon>
    </lineage>
</organism>
<evidence type="ECO:0000313" key="2">
    <source>
        <dbReference type="EMBL" id="TDR36265.1"/>
    </source>
</evidence>
<comment type="caution">
    <text evidence="2">The sequence shown here is derived from an EMBL/GenBank/DDBJ whole genome shotgun (WGS) entry which is preliminary data.</text>
</comment>
<gene>
    <name evidence="2" type="ORF">DFR29_1319</name>
</gene>
<sequence length="129" mass="13829">MLRLRGKSVNKLSGFLLASVAVLAASTASASENDSNVVLTNKSAWAIHELYFSPTTSREWGQDQLGDKTIENGDTFTLNGVPCGAYDVRVVDEDGDECILEDVGLCAVKDTWVITDKDLLGCQAASKSE</sequence>
<dbReference type="EMBL" id="SNZH01000031">
    <property type="protein sequence ID" value="TDR36265.1"/>
    <property type="molecule type" value="Genomic_DNA"/>
</dbReference>
<dbReference type="AlphaFoldDB" id="A0A4R6YHZ5"/>
<feature type="signal peptide" evidence="1">
    <location>
        <begin position="1"/>
        <end position="30"/>
    </location>
</feature>
<reference evidence="2 3" key="1">
    <citation type="submission" date="2019-03" db="EMBL/GenBank/DDBJ databases">
        <title>Genomic Encyclopedia of Type Strains, Phase IV (KMG-IV): sequencing the most valuable type-strain genomes for metagenomic binning, comparative biology and taxonomic classification.</title>
        <authorList>
            <person name="Goeker M."/>
        </authorList>
    </citation>
    <scope>NUCLEOTIDE SEQUENCE [LARGE SCALE GENOMIC DNA]</scope>
    <source>
        <strain evidence="2 3">DSM 21667</strain>
    </source>
</reference>
<accession>A0A4R6YHZ5</accession>
<evidence type="ECO:0000256" key="1">
    <source>
        <dbReference type="SAM" id="SignalP"/>
    </source>
</evidence>
<keyword evidence="3" id="KW-1185">Reference proteome</keyword>
<evidence type="ECO:0000313" key="3">
    <source>
        <dbReference type="Proteomes" id="UP000295293"/>
    </source>
</evidence>